<dbReference type="AlphaFoldDB" id="A0A1G7FYM4"/>
<dbReference type="Gene3D" id="6.20.20.10">
    <property type="match status" value="1"/>
</dbReference>
<gene>
    <name evidence="1" type="ORF">SAMN05216557_101610</name>
</gene>
<dbReference type="SUPFAM" id="SSF57938">
    <property type="entry name" value="DnaJ/Hsp40 cysteine-rich domain"/>
    <property type="match status" value="1"/>
</dbReference>
<organism evidence="1 2">
    <name type="scientific">Sphingomonas carotinifaciens</name>
    <dbReference type="NCBI Taxonomy" id="1166323"/>
    <lineage>
        <taxon>Bacteria</taxon>
        <taxon>Pseudomonadati</taxon>
        <taxon>Pseudomonadota</taxon>
        <taxon>Alphaproteobacteria</taxon>
        <taxon>Sphingomonadales</taxon>
        <taxon>Sphingomonadaceae</taxon>
        <taxon>Sphingomonas</taxon>
    </lineage>
</organism>
<dbReference type="InterPro" id="IPR036410">
    <property type="entry name" value="HSP_DnaJ_Cys-rich_dom_sf"/>
</dbReference>
<reference evidence="1 2" key="1">
    <citation type="submission" date="2016-10" db="EMBL/GenBank/DDBJ databases">
        <authorList>
            <person name="Varghese N."/>
            <person name="Submissions S."/>
        </authorList>
    </citation>
    <scope>NUCLEOTIDE SEQUENCE [LARGE SCALE GENOMIC DNA]</scope>
    <source>
        <strain evidence="1 2">S7-754</strain>
    </source>
</reference>
<evidence type="ECO:0000313" key="2">
    <source>
        <dbReference type="Proteomes" id="UP000323502"/>
    </source>
</evidence>
<sequence>MAQQAINPGDVAPEGTPGTGENVCPRCGGSGTIDDGDCPNCGGTGTVVEGIGGA</sequence>
<protein>
    <recommendedName>
        <fullName evidence="3">Chaperone protein DnaJ</fullName>
    </recommendedName>
</protein>
<dbReference type="Proteomes" id="UP000323502">
    <property type="component" value="Unassembled WGS sequence"/>
</dbReference>
<dbReference type="RefSeq" id="WP_162527070.1">
    <property type="nucleotide sequence ID" value="NZ_FNBI01000001.1"/>
</dbReference>
<accession>A0A1G7FYM4</accession>
<dbReference type="EMBL" id="FNBI01000001">
    <property type="protein sequence ID" value="SDE80835.1"/>
    <property type="molecule type" value="Genomic_DNA"/>
</dbReference>
<evidence type="ECO:0008006" key="3">
    <source>
        <dbReference type="Google" id="ProtNLM"/>
    </source>
</evidence>
<evidence type="ECO:0000313" key="1">
    <source>
        <dbReference type="EMBL" id="SDE80835.1"/>
    </source>
</evidence>
<keyword evidence="2" id="KW-1185">Reference proteome</keyword>
<name>A0A1G7FYM4_9SPHN</name>
<proteinExistence type="predicted"/>